<evidence type="ECO:0000313" key="3">
    <source>
        <dbReference type="Proteomes" id="UP000198741"/>
    </source>
</evidence>
<dbReference type="InterPro" id="IPR029016">
    <property type="entry name" value="GAF-like_dom_sf"/>
</dbReference>
<dbReference type="InterPro" id="IPR000160">
    <property type="entry name" value="GGDEF_dom"/>
</dbReference>
<proteinExistence type="predicted"/>
<dbReference type="STRING" id="1090615.SAMN04515671_2232"/>
<evidence type="ECO:0000313" key="2">
    <source>
        <dbReference type="EMBL" id="SDO88426.1"/>
    </source>
</evidence>
<organism evidence="2 3">
    <name type="scientific">Nakamurella panacisegetis</name>
    <dbReference type="NCBI Taxonomy" id="1090615"/>
    <lineage>
        <taxon>Bacteria</taxon>
        <taxon>Bacillati</taxon>
        <taxon>Actinomycetota</taxon>
        <taxon>Actinomycetes</taxon>
        <taxon>Nakamurellales</taxon>
        <taxon>Nakamurellaceae</taxon>
        <taxon>Nakamurella</taxon>
    </lineage>
</organism>
<sequence>MQIPQFGASTTFDDACAMVLEYLQAAIPMGFWSVTRHSQDTQLYLAVKDSVYGQRAGNSHLWSDSMCQYMLAGDGPRIAPDVEQVPAYAGAGVRRDLRIGAYVGLPLLQADGEVFGTLCGLDEERQPAELKEHEPLLQILAQLLTTILQTDLMRTQAEQLAERSATAAETDVLTGLYNRRGWDRFLATEEARYRRFGHTGSVIILDLDSLKLVNDRYGHDAGDAHIRQAARAIAETTRDMDIVARLGGDEFGILAAHTNSEQAQHLVDRLSEQLTLVGTPGSIGYAPYSIISGFPGAWQSADAAMYEQKRHRRAAASQSAKRIQPQT</sequence>
<dbReference type="NCBIfam" id="TIGR00254">
    <property type="entry name" value="GGDEF"/>
    <property type="match status" value="1"/>
</dbReference>
<dbReference type="SMART" id="SM00065">
    <property type="entry name" value="GAF"/>
    <property type="match status" value="1"/>
</dbReference>
<dbReference type="Proteomes" id="UP000198741">
    <property type="component" value="Chromosome I"/>
</dbReference>
<reference evidence="2 3" key="1">
    <citation type="submission" date="2016-10" db="EMBL/GenBank/DDBJ databases">
        <authorList>
            <person name="de Groot N.N."/>
        </authorList>
    </citation>
    <scope>NUCLEOTIDE SEQUENCE [LARGE SCALE GENOMIC DNA]</scope>
    <source>
        <strain evidence="3">P4-7,KCTC 19426,CECT 7604</strain>
    </source>
</reference>
<dbReference type="AlphaFoldDB" id="A0A1H0N7C0"/>
<dbReference type="EMBL" id="LT629710">
    <property type="protein sequence ID" value="SDO88426.1"/>
    <property type="molecule type" value="Genomic_DNA"/>
</dbReference>
<dbReference type="PANTHER" id="PTHR45138:SF9">
    <property type="entry name" value="DIGUANYLATE CYCLASE DGCM-RELATED"/>
    <property type="match status" value="1"/>
</dbReference>
<dbReference type="InterPro" id="IPR050469">
    <property type="entry name" value="Diguanylate_Cyclase"/>
</dbReference>
<dbReference type="PANTHER" id="PTHR45138">
    <property type="entry name" value="REGULATORY COMPONENTS OF SENSORY TRANSDUCTION SYSTEM"/>
    <property type="match status" value="1"/>
</dbReference>
<dbReference type="InterPro" id="IPR029787">
    <property type="entry name" value="Nucleotide_cyclase"/>
</dbReference>
<dbReference type="SMART" id="SM00267">
    <property type="entry name" value="GGDEF"/>
    <property type="match status" value="1"/>
</dbReference>
<dbReference type="RefSeq" id="WP_090476012.1">
    <property type="nucleotide sequence ID" value="NZ_LT629710.1"/>
</dbReference>
<dbReference type="SUPFAM" id="SSF55073">
    <property type="entry name" value="Nucleotide cyclase"/>
    <property type="match status" value="1"/>
</dbReference>
<dbReference type="InterPro" id="IPR003018">
    <property type="entry name" value="GAF"/>
</dbReference>
<dbReference type="GO" id="GO:0052621">
    <property type="term" value="F:diguanylate cyclase activity"/>
    <property type="evidence" value="ECO:0007669"/>
    <property type="project" value="TreeGrafter"/>
</dbReference>
<feature type="domain" description="GGDEF" evidence="1">
    <location>
        <begin position="198"/>
        <end position="321"/>
    </location>
</feature>
<dbReference type="Gene3D" id="3.30.70.270">
    <property type="match status" value="1"/>
</dbReference>
<evidence type="ECO:0000259" key="1">
    <source>
        <dbReference type="PROSITE" id="PS50887"/>
    </source>
</evidence>
<keyword evidence="3" id="KW-1185">Reference proteome</keyword>
<accession>A0A1H0N7C0</accession>
<dbReference type="SUPFAM" id="SSF55781">
    <property type="entry name" value="GAF domain-like"/>
    <property type="match status" value="1"/>
</dbReference>
<name>A0A1H0N7C0_9ACTN</name>
<gene>
    <name evidence="2" type="ORF">SAMN04515671_2232</name>
</gene>
<protein>
    <submittedName>
        <fullName evidence="2">Diguanylate cyclase (GGDEF) domain-containing protein</fullName>
    </submittedName>
</protein>
<dbReference type="Pfam" id="PF01590">
    <property type="entry name" value="GAF"/>
    <property type="match status" value="1"/>
</dbReference>
<dbReference type="CDD" id="cd01949">
    <property type="entry name" value="GGDEF"/>
    <property type="match status" value="1"/>
</dbReference>
<dbReference type="Gene3D" id="3.30.450.40">
    <property type="match status" value="1"/>
</dbReference>
<dbReference type="OrthoDB" id="23692at2"/>
<dbReference type="Pfam" id="PF00990">
    <property type="entry name" value="GGDEF"/>
    <property type="match status" value="1"/>
</dbReference>
<dbReference type="PROSITE" id="PS50887">
    <property type="entry name" value="GGDEF"/>
    <property type="match status" value="1"/>
</dbReference>
<dbReference type="InterPro" id="IPR043128">
    <property type="entry name" value="Rev_trsase/Diguanyl_cyclase"/>
</dbReference>